<dbReference type="AlphaFoldDB" id="A0AAV4DBS6"/>
<dbReference type="Proteomes" id="UP000735302">
    <property type="component" value="Unassembled WGS sequence"/>
</dbReference>
<sequence length="89" mass="9893">MNIDSPCTLAGSYSQLVFGMTVELEDELFRDVSGFLVLSLPPPLGWARKLLCLDQELRADHVNLQHSLSSANDQNQAMRGDMFPKLGSR</sequence>
<accession>A0AAV4DBS6</accession>
<keyword evidence="2" id="KW-1185">Reference proteome</keyword>
<evidence type="ECO:0000313" key="2">
    <source>
        <dbReference type="Proteomes" id="UP000735302"/>
    </source>
</evidence>
<comment type="caution">
    <text evidence="1">The sequence shown here is derived from an EMBL/GenBank/DDBJ whole genome shotgun (WGS) entry which is preliminary data.</text>
</comment>
<proteinExistence type="predicted"/>
<reference evidence="1 2" key="1">
    <citation type="journal article" date="2021" name="Elife">
        <title>Chloroplast acquisition without the gene transfer in kleptoplastic sea slugs, Plakobranchus ocellatus.</title>
        <authorList>
            <person name="Maeda T."/>
            <person name="Takahashi S."/>
            <person name="Yoshida T."/>
            <person name="Shimamura S."/>
            <person name="Takaki Y."/>
            <person name="Nagai Y."/>
            <person name="Toyoda A."/>
            <person name="Suzuki Y."/>
            <person name="Arimoto A."/>
            <person name="Ishii H."/>
            <person name="Satoh N."/>
            <person name="Nishiyama T."/>
            <person name="Hasebe M."/>
            <person name="Maruyama T."/>
            <person name="Minagawa J."/>
            <person name="Obokata J."/>
            <person name="Shigenobu S."/>
        </authorList>
    </citation>
    <scope>NUCLEOTIDE SEQUENCE [LARGE SCALE GENOMIC DNA]</scope>
</reference>
<name>A0AAV4DBS6_9GAST</name>
<protein>
    <submittedName>
        <fullName evidence="1">Uncharacterized protein</fullName>
    </submittedName>
</protein>
<dbReference type="EMBL" id="BLXT01007679">
    <property type="protein sequence ID" value="GFO41400.1"/>
    <property type="molecule type" value="Genomic_DNA"/>
</dbReference>
<gene>
    <name evidence="1" type="ORF">PoB_006790500</name>
</gene>
<organism evidence="1 2">
    <name type="scientific">Plakobranchus ocellatus</name>
    <dbReference type="NCBI Taxonomy" id="259542"/>
    <lineage>
        <taxon>Eukaryota</taxon>
        <taxon>Metazoa</taxon>
        <taxon>Spiralia</taxon>
        <taxon>Lophotrochozoa</taxon>
        <taxon>Mollusca</taxon>
        <taxon>Gastropoda</taxon>
        <taxon>Heterobranchia</taxon>
        <taxon>Euthyneura</taxon>
        <taxon>Panpulmonata</taxon>
        <taxon>Sacoglossa</taxon>
        <taxon>Placobranchoidea</taxon>
        <taxon>Plakobranchidae</taxon>
        <taxon>Plakobranchus</taxon>
    </lineage>
</organism>
<evidence type="ECO:0000313" key="1">
    <source>
        <dbReference type="EMBL" id="GFO41400.1"/>
    </source>
</evidence>